<evidence type="ECO:0008006" key="3">
    <source>
        <dbReference type="Google" id="ProtNLM"/>
    </source>
</evidence>
<comment type="caution">
    <text evidence="1">The sequence shown here is derived from an EMBL/GenBank/DDBJ whole genome shotgun (WGS) entry which is preliminary data.</text>
</comment>
<dbReference type="EMBL" id="BLLK01000074">
    <property type="protein sequence ID" value="GFH61496.1"/>
    <property type="molecule type" value="Genomic_DNA"/>
</dbReference>
<protein>
    <recommendedName>
        <fullName evidence="3">Leucine-rich repeat domain-containing protein</fullName>
    </recommendedName>
</protein>
<dbReference type="PANTHER" id="PTHR45661:SF3">
    <property type="entry name" value="IG-LIKE DOMAIN-CONTAINING PROTEIN"/>
    <property type="match status" value="1"/>
</dbReference>
<reference evidence="1 2" key="1">
    <citation type="journal article" date="2021" name="Sci. Rep.">
        <title>The genome of the diatom Chaetoceros tenuissimus carries an ancient integrated fragment of an extant virus.</title>
        <authorList>
            <person name="Hongo Y."/>
            <person name="Kimura K."/>
            <person name="Takaki Y."/>
            <person name="Yoshida Y."/>
            <person name="Baba S."/>
            <person name="Kobayashi G."/>
            <person name="Nagasaki K."/>
            <person name="Hano T."/>
            <person name="Tomaru Y."/>
        </authorList>
    </citation>
    <scope>NUCLEOTIDE SEQUENCE [LARGE SCALE GENOMIC DNA]</scope>
    <source>
        <strain evidence="1 2">NIES-3715</strain>
    </source>
</reference>
<dbReference type="InterPro" id="IPR026906">
    <property type="entry name" value="LRR_5"/>
</dbReference>
<dbReference type="SUPFAM" id="SSF52058">
    <property type="entry name" value="L domain-like"/>
    <property type="match status" value="1"/>
</dbReference>
<dbReference type="Gene3D" id="3.80.10.10">
    <property type="entry name" value="Ribonuclease Inhibitor"/>
    <property type="match status" value="1"/>
</dbReference>
<dbReference type="InterPro" id="IPR032675">
    <property type="entry name" value="LRR_dom_sf"/>
</dbReference>
<dbReference type="PANTHER" id="PTHR45661">
    <property type="entry name" value="SURFACE ANTIGEN"/>
    <property type="match status" value="1"/>
</dbReference>
<proteinExistence type="predicted"/>
<evidence type="ECO:0000313" key="1">
    <source>
        <dbReference type="EMBL" id="GFH61496.1"/>
    </source>
</evidence>
<name>A0AAD3DBV5_9STRA</name>
<dbReference type="InterPro" id="IPR053139">
    <property type="entry name" value="Surface_bspA-like"/>
</dbReference>
<organism evidence="1 2">
    <name type="scientific">Chaetoceros tenuissimus</name>
    <dbReference type="NCBI Taxonomy" id="426638"/>
    <lineage>
        <taxon>Eukaryota</taxon>
        <taxon>Sar</taxon>
        <taxon>Stramenopiles</taxon>
        <taxon>Ochrophyta</taxon>
        <taxon>Bacillariophyta</taxon>
        <taxon>Coscinodiscophyceae</taxon>
        <taxon>Chaetocerotophycidae</taxon>
        <taxon>Chaetocerotales</taxon>
        <taxon>Chaetocerotaceae</taxon>
        <taxon>Chaetoceros</taxon>
    </lineage>
</organism>
<keyword evidence="2" id="KW-1185">Reference proteome</keyword>
<sequence length="279" mass="32858">MTRIQLSEEERQEIQKLGPGVRMYKDKKTLFWNGEKLQGPNRRIIEYLIYDKEERNSWEVITVLPGVEVIHADTFSECEKIKTVIMADDVNSIEMYAFYNCESLEFIRLSRSLDYIGFRAFDHCHSLTSIFIPDSCRVIDDEALCRCKKLIIFKVPHHTHLVRGTVNHTLLFRKSPNLPMSVPDREEFVRTWVKNLNQINTTTNVRIDKYAINRLCSSMDPSIDTLYNRYIRRFGLGVMKYRNKIGISPSQYLSENPYVDVDEQKLINRFILEKLGENF</sequence>
<evidence type="ECO:0000313" key="2">
    <source>
        <dbReference type="Proteomes" id="UP001054902"/>
    </source>
</evidence>
<dbReference type="Pfam" id="PF13306">
    <property type="entry name" value="LRR_5"/>
    <property type="match status" value="1"/>
</dbReference>
<accession>A0AAD3DBV5</accession>
<gene>
    <name evidence="1" type="ORF">CTEN210_17972</name>
</gene>
<dbReference type="Proteomes" id="UP001054902">
    <property type="component" value="Unassembled WGS sequence"/>
</dbReference>
<dbReference type="AlphaFoldDB" id="A0AAD3DBV5"/>